<dbReference type="InterPro" id="IPR011990">
    <property type="entry name" value="TPR-like_helical_dom_sf"/>
</dbReference>
<protein>
    <recommendedName>
        <fullName evidence="6">Tetratricopeptide repeat protein</fullName>
    </recommendedName>
</protein>
<dbReference type="Pfam" id="PF13181">
    <property type="entry name" value="TPR_8"/>
    <property type="match status" value="2"/>
</dbReference>
<proteinExistence type="predicted"/>
<dbReference type="Proteomes" id="UP001501676">
    <property type="component" value="Unassembled WGS sequence"/>
</dbReference>
<dbReference type="RefSeq" id="WP_345732666.1">
    <property type="nucleotide sequence ID" value="NZ_BAAAYN010000052.1"/>
</dbReference>
<feature type="repeat" description="TPR" evidence="1">
    <location>
        <begin position="267"/>
        <end position="300"/>
    </location>
</feature>
<evidence type="ECO:0000256" key="1">
    <source>
        <dbReference type="PROSITE-ProRule" id="PRU00339"/>
    </source>
</evidence>
<dbReference type="PANTHER" id="PTHR12558:SF33">
    <property type="entry name" value="BLL7664 PROTEIN"/>
    <property type="match status" value="1"/>
</dbReference>
<evidence type="ECO:0000313" key="4">
    <source>
        <dbReference type="EMBL" id="GAA3395986.1"/>
    </source>
</evidence>
<keyword evidence="1" id="KW-0802">TPR repeat</keyword>
<evidence type="ECO:0000256" key="2">
    <source>
        <dbReference type="SAM" id="MobiDB-lite"/>
    </source>
</evidence>
<feature type="repeat" description="TPR" evidence="1">
    <location>
        <begin position="439"/>
        <end position="472"/>
    </location>
</feature>
<keyword evidence="5" id="KW-1185">Reference proteome</keyword>
<dbReference type="PANTHER" id="PTHR12558">
    <property type="entry name" value="CELL DIVISION CYCLE 16,23,27"/>
    <property type="match status" value="1"/>
</dbReference>
<sequence length="487" mass="50402">MTRTADAAAAPPAAAPAANEADANEADAARSAADAPAAVGAASAAAPADERTGRGRGALRGVVIVAVLAAVLLAVGGVLGLRDTPSPDAPAAAPRPKAPTAALDASIAAAQERLRRLPRDHVTWAALGSAYLEKSRITADPGWYPRAEGALRRSLDVRPAPNAAALTGLGALANARHDFAAARVHAQRALAQNPYSADAYGVLADAETQLGHADAATAAIQRMLDLRPALPALTRASYDLEQRGRTDEAAALMRRALAAAVDPAEIAFCRYQLGELAWNTGDLDAAARHYRAGLAADPDYLPLHQGRSKVAAAQGDLDAALAGYRTVTQRSPTPTYLLEYAELLRAADRPADAAAQLALAEAAGQLFAANGGSDDLTTVALKLALGEPAEALAAAEREWKRRQFAEVADAMAQALHASGRNAEALRFAEKASALGVRNAHFLYHRGAIQAALGRADEARRSLSAALALNPHFSPVEAPAARRTLAML</sequence>
<accession>A0ABP6TAF1</accession>
<name>A0ABP6TAF1_9ACTN</name>
<evidence type="ECO:0000256" key="3">
    <source>
        <dbReference type="SAM" id="Phobius"/>
    </source>
</evidence>
<dbReference type="EMBL" id="BAAAYN010000052">
    <property type="protein sequence ID" value="GAA3395986.1"/>
    <property type="molecule type" value="Genomic_DNA"/>
</dbReference>
<evidence type="ECO:0000313" key="5">
    <source>
        <dbReference type="Proteomes" id="UP001501676"/>
    </source>
</evidence>
<dbReference type="PROSITE" id="PS50005">
    <property type="entry name" value="TPR"/>
    <property type="match status" value="2"/>
</dbReference>
<gene>
    <name evidence="4" type="ORF">GCM10020369_71010</name>
</gene>
<reference evidence="5" key="1">
    <citation type="journal article" date="2019" name="Int. J. Syst. Evol. Microbiol.">
        <title>The Global Catalogue of Microorganisms (GCM) 10K type strain sequencing project: providing services to taxonomists for standard genome sequencing and annotation.</title>
        <authorList>
            <consortium name="The Broad Institute Genomics Platform"/>
            <consortium name="The Broad Institute Genome Sequencing Center for Infectious Disease"/>
            <person name="Wu L."/>
            <person name="Ma J."/>
        </authorList>
    </citation>
    <scope>NUCLEOTIDE SEQUENCE [LARGE SCALE GENOMIC DNA]</scope>
    <source>
        <strain evidence="5">JCM 9458</strain>
    </source>
</reference>
<dbReference type="InterPro" id="IPR019734">
    <property type="entry name" value="TPR_rpt"/>
</dbReference>
<organism evidence="4 5">
    <name type="scientific">Cryptosporangium minutisporangium</name>
    <dbReference type="NCBI Taxonomy" id="113569"/>
    <lineage>
        <taxon>Bacteria</taxon>
        <taxon>Bacillati</taxon>
        <taxon>Actinomycetota</taxon>
        <taxon>Actinomycetes</taxon>
        <taxon>Cryptosporangiales</taxon>
        <taxon>Cryptosporangiaceae</taxon>
        <taxon>Cryptosporangium</taxon>
    </lineage>
</organism>
<feature type="transmembrane region" description="Helical" evidence="3">
    <location>
        <begin position="61"/>
        <end position="81"/>
    </location>
</feature>
<feature type="compositionally biased region" description="Low complexity" evidence="2">
    <location>
        <begin position="1"/>
        <end position="21"/>
    </location>
</feature>
<evidence type="ECO:0008006" key="6">
    <source>
        <dbReference type="Google" id="ProtNLM"/>
    </source>
</evidence>
<keyword evidence="3" id="KW-0472">Membrane</keyword>
<comment type="caution">
    <text evidence="4">The sequence shown here is derived from an EMBL/GenBank/DDBJ whole genome shotgun (WGS) entry which is preliminary data.</text>
</comment>
<keyword evidence="3" id="KW-1133">Transmembrane helix</keyword>
<feature type="region of interest" description="Disordered" evidence="2">
    <location>
        <begin position="1"/>
        <end position="34"/>
    </location>
</feature>
<keyword evidence="3" id="KW-0812">Transmembrane</keyword>
<dbReference type="SUPFAM" id="SSF48452">
    <property type="entry name" value="TPR-like"/>
    <property type="match status" value="2"/>
</dbReference>
<dbReference type="Gene3D" id="1.25.40.10">
    <property type="entry name" value="Tetratricopeptide repeat domain"/>
    <property type="match status" value="3"/>
</dbReference>
<dbReference type="SMART" id="SM00028">
    <property type="entry name" value="TPR"/>
    <property type="match status" value="6"/>
</dbReference>